<reference evidence="1" key="1">
    <citation type="journal article" date="2021" name="bioRxiv">
        <title>Whole Genome Assembly and Annotation of Northern Wild Rice, Zizania palustris L., Supports a Whole Genome Duplication in the Zizania Genus.</title>
        <authorList>
            <person name="Haas M."/>
            <person name="Kono T."/>
            <person name="Macchietto M."/>
            <person name="Millas R."/>
            <person name="McGilp L."/>
            <person name="Shao M."/>
            <person name="Duquette J."/>
            <person name="Hirsch C.N."/>
            <person name="Kimball J."/>
        </authorList>
    </citation>
    <scope>NUCLEOTIDE SEQUENCE</scope>
    <source>
        <tissue evidence="1">Fresh leaf tissue</tissue>
    </source>
</reference>
<gene>
    <name evidence="1" type="ORF">GUJ93_ZPchr0011g27606</name>
</gene>
<organism evidence="1 2">
    <name type="scientific">Zizania palustris</name>
    <name type="common">Northern wild rice</name>
    <dbReference type="NCBI Taxonomy" id="103762"/>
    <lineage>
        <taxon>Eukaryota</taxon>
        <taxon>Viridiplantae</taxon>
        <taxon>Streptophyta</taxon>
        <taxon>Embryophyta</taxon>
        <taxon>Tracheophyta</taxon>
        <taxon>Spermatophyta</taxon>
        <taxon>Magnoliopsida</taxon>
        <taxon>Liliopsida</taxon>
        <taxon>Poales</taxon>
        <taxon>Poaceae</taxon>
        <taxon>BOP clade</taxon>
        <taxon>Oryzoideae</taxon>
        <taxon>Oryzeae</taxon>
        <taxon>Zizaniinae</taxon>
        <taxon>Zizania</taxon>
    </lineage>
</organism>
<keyword evidence="2" id="KW-1185">Reference proteome</keyword>
<accession>A0A8J6BUN8</accession>
<dbReference type="EMBL" id="JAAALK010000081">
    <property type="protein sequence ID" value="KAG8091273.1"/>
    <property type="molecule type" value="Genomic_DNA"/>
</dbReference>
<name>A0A8J6BUN8_ZIZPA</name>
<dbReference type="Proteomes" id="UP000729402">
    <property type="component" value="Unassembled WGS sequence"/>
</dbReference>
<evidence type="ECO:0000313" key="2">
    <source>
        <dbReference type="Proteomes" id="UP000729402"/>
    </source>
</evidence>
<dbReference type="AlphaFoldDB" id="A0A8J6BUN8"/>
<proteinExistence type="predicted"/>
<comment type="caution">
    <text evidence="1">The sequence shown here is derived from an EMBL/GenBank/DDBJ whole genome shotgun (WGS) entry which is preliminary data.</text>
</comment>
<evidence type="ECO:0000313" key="1">
    <source>
        <dbReference type="EMBL" id="KAG8091273.1"/>
    </source>
</evidence>
<reference evidence="1" key="2">
    <citation type="submission" date="2021-02" db="EMBL/GenBank/DDBJ databases">
        <authorList>
            <person name="Kimball J.A."/>
            <person name="Haas M.W."/>
            <person name="Macchietto M."/>
            <person name="Kono T."/>
            <person name="Duquette J."/>
            <person name="Shao M."/>
        </authorList>
    </citation>
    <scope>NUCLEOTIDE SEQUENCE</scope>
    <source>
        <tissue evidence="1">Fresh leaf tissue</tissue>
    </source>
</reference>
<sequence length="71" mass="8235">MHAPDCYRGCCRFWFLASRSRGEIKIAVGNCRATVAKTPSIKRPIVVKNQIKILYFAKNRKEMFSDQKENL</sequence>
<protein>
    <submittedName>
        <fullName evidence="1">Uncharacterized protein</fullName>
    </submittedName>
</protein>